<gene>
    <name evidence="3" type="ORF">Fcan01_13012</name>
</gene>
<keyword evidence="1" id="KW-1133">Transmembrane helix</keyword>
<dbReference type="InterPro" id="IPR011074">
    <property type="entry name" value="CRAL/TRIO_N_dom"/>
</dbReference>
<dbReference type="SMART" id="SM00516">
    <property type="entry name" value="SEC14"/>
    <property type="match status" value="1"/>
</dbReference>
<keyword evidence="4" id="KW-1185">Reference proteome</keyword>
<reference evidence="3 4" key="1">
    <citation type="submission" date="2015-12" db="EMBL/GenBank/DDBJ databases">
        <title>The genome of Folsomia candida.</title>
        <authorList>
            <person name="Faddeeva A."/>
            <person name="Derks M.F."/>
            <person name="Anvar Y."/>
            <person name="Smit S."/>
            <person name="Van Straalen N."/>
            <person name="Roelofs D."/>
        </authorList>
    </citation>
    <scope>NUCLEOTIDE SEQUENCE [LARGE SCALE GENOMIC DNA]</scope>
    <source>
        <strain evidence="3 4">VU population</strain>
        <tissue evidence="3">Whole body</tissue>
    </source>
</reference>
<feature type="domain" description="CRAL-TRIO" evidence="2">
    <location>
        <begin position="120"/>
        <end position="300"/>
    </location>
</feature>
<evidence type="ECO:0000256" key="1">
    <source>
        <dbReference type="SAM" id="Phobius"/>
    </source>
</evidence>
<dbReference type="PANTHER" id="PTHR23324:SF83">
    <property type="entry name" value="SEC14-LIKE PROTEIN 2"/>
    <property type="match status" value="1"/>
</dbReference>
<dbReference type="OMA" id="WPGTIFR"/>
<dbReference type="PRINTS" id="PR00180">
    <property type="entry name" value="CRETINALDHBP"/>
</dbReference>
<keyword evidence="1" id="KW-0472">Membrane</keyword>
<dbReference type="InterPro" id="IPR036273">
    <property type="entry name" value="CRAL/TRIO_N_dom_sf"/>
</dbReference>
<dbReference type="Proteomes" id="UP000198287">
    <property type="component" value="Unassembled WGS sequence"/>
</dbReference>
<dbReference type="Pfam" id="PF00650">
    <property type="entry name" value="CRAL_TRIO"/>
    <property type="match status" value="1"/>
</dbReference>
<dbReference type="InterPro" id="IPR036865">
    <property type="entry name" value="CRAL-TRIO_dom_sf"/>
</dbReference>
<organism evidence="3 4">
    <name type="scientific">Folsomia candida</name>
    <name type="common">Springtail</name>
    <dbReference type="NCBI Taxonomy" id="158441"/>
    <lineage>
        <taxon>Eukaryota</taxon>
        <taxon>Metazoa</taxon>
        <taxon>Ecdysozoa</taxon>
        <taxon>Arthropoda</taxon>
        <taxon>Hexapoda</taxon>
        <taxon>Collembola</taxon>
        <taxon>Entomobryomorpha</taxon>
        <taxon>Isotomoidea</taxon>
        <taxon>Isotomidae</taxon>
        <taxon>Proisotominae</taxon>
        <taxon>Folsomia</taxon>
    </lineage>
</organism>
<feature type="transmembrane region" description="Helical" evidence="1">
    <location>
        <begin position="27"/>
        <end position="50"/>
    </location>
</feature>
<name>A0A226E1X9_FOLCA</name>
<dbReference type="InterPro" id="IPR051064">
    <property type="entry name" value="SEC14/CRAL-TRIO_domain"/>
</dbReference>
<sequence length="300" mass="34228">MFLLFFGLKDPIQVVLLCQTMASKLSIFSFGIAILFIVLNVSVLTTGINFKEDTTLTKLQGAALQKLKARVIPKLAHDYQKEDLFLLRFLRAKNFDVNKAEDYVLSQMKWRADNKMETIHDEDWSDLENAGYGMRSEGFDRDGRPLVVWELGDWDLRKAALAGKTDRIVRWTLKNWDAGRKRVRELELQNKNVTRWTMILDLKNINAITNVNSASFPYYIAASLGYDLHFPHMGDRIFLVNTPGLFETVLALVRPTLAKGTKEALMVYGKNEAEWGPVVRAAIDPSELPQRYGGLKEDPQ</sequence>
<proteinExistence type="predicted"/>
<accession>A0A226E1X9</accession>
<evidence type="ECO:0000259" key="2">
    <source>
        <dbReference type="PROSITE" id="PS50191"/>
    </source>
</evidence>
<dbReference type="InterPro" id="IPR001251">
    <property type="entry name" value="CRAL-TRIO_dom"/>
</dbReference>
<evidence type="ECO:0000313" key="3">
    <source>
        <dbReference type="EMBL" id="OXA51449.1"/>
    </source>
</evidence>
<protein>
    <submittedName>
        <fullName evidence="3">SEC14 cytosolic factor</fullName>
    </submittedName>
</protein>
<dbReference type="Pfam" id="PF03765">
    <property type="entry name" value="CRAL_TRIO_N"/>
    <property type="match status" value="1"/>
</dbReference>
<dbReference type="Gene3D" id="3.40.525.10">
    <property type="entry name" value="CRAL-TRIO lipid binding domain"/>
    <property type="match status" value="1"/>
</dbReference>
<dbReference type="EMBL" id="LNIX01000007">
    <property type="protein sequence ID" value="OXA51449.1"/>
    <property type="molecule type" value="Genomic_DNA"/>
</dbReference>
<dbReference type="SUPFAM" id="SSF46938">
    <property type="entry name" value="CRAL/TRIO N-terminal domain"/>
    <property type="match status" value="1"/>
</dbReference>
<dbReference type="AlphaFoldDB" id="A0A226E1X9"/>
<keyword evidence="1" id="KW-0812">Transmembrane</keyword>
<dbReference type="PANTHER" id="PTHR23324">
    <property type="entry name" value="SEC14 RELATED PROTEIN"/>
    <property type="match status" value="1"/>
</dbReference>
<dbReference type="GO" id="GO:0005737">
    <property type="term" value="C:cytoplasm"/>
    <property type="evidence" value="ECO:0007669"/>
    <property type="project" value="TreeGrafter"/>
</dbReference>
<dbReference type="SUPFAM" id="SSF52087">
    <property type="entry name" value="CRAL/TRIO domain"/>
    <property type="match status" value="1"/>
</dbReference>
<comment type="caution">
    <text evidence="3">The sequence shown here is derived from an EMBL/GenBank/DDBJ whole genome shotgun (WGS) entry which is preliminary data.</text>
</comment>
<dbReference type="PROSITE" id="PS50191">
    <property type="entry name" value="CRAL_TRIO"/>
    <property type="match status" value="1"/>
</dbReference>
<dbReference type="CDD" id="cd00170">
    <property type="entry name" value="SEC14"/>
    <property type="match status" value="1"/>
</dbReference>
<evidence type="ECO:0000313" key="4">
    <source>
        <dbReference type="Proteomes" id="UP000198287"/>
    </source>
</evidence>